<dbReference type="Proteomes" id="UP000049077">
    <property type="component" value="Unassembled WGS sequence"/>
</dbReference>
<accession>A0A4R3NYW1</accession>
<evidence type="ECO:0000256" key="1">
    <source>
        <dbReference type="SAM" id="SignalP"/>
    </source>
</evidence>
<feature type="signal peptide" evidence="1">
    <location>
        <begin position="1"/>
        <end position="22"/>
    </location>
</feature>
<sequence length="125" mass="13844">MNTIKIALIASIISLASVPVFAQPSYNGGNYISRVDSKTVPVAPATTSDEAYQLGLSELQRLKTMSAQELNNGLRILMFNTYSKSTHLEDAGFVTVQEQMNENGELEYVGKVNIKVHYTERDSNR</sequence>
<evidence type="ECO:0000313" key="2">
    <source>
        <dbReference type="EMBL" id="CDS95426.1"/>
    </source>
</evidence>
<evidence type="ECO:0000313" key="4">
    <source>
        <dbReference type="Proteomes" id="UP000049077"/>
    </source>
</evidence>
<feature type="chain" id="PRO_5044608415" description="DUF3316 domain-containing protein" evidence="1">
    <location>
        <begin position="23"/>
        <end position="125"/>
    </location>
</feature>
<proteinExistence type="predicted"/>
<comment type="caution">
    <text evidence="2">The sequence shown here is derived from an EMBL/GenBank/DDBJ whole genome shotgun (WGS) entry which is preliminary data.</text>
</comment>
<dbReference type="EMBL" id="CCJX01000159">
    <property type="protein sequence ID" value="CDT56065.1"/>
    <property type="molecule type" value="Genomic_DNA"/>
</dbReference>
<dbReference type="PIRSF" id="PIRSF028299">
    <property type="entry name" value="UCP028299"/>
    <property type="match status" value="1"/>
</dbReference>
<evidence type="ECO:0008006" key="6">
    <source>
        <dbReference type="Google" id="ProtNLM"/>
    </source>
</evidence>
<evidence type="ECO:0000313" key="3">
    <source>
        <dbReference type="EMBL" id="CDT56065.1"/>
    </source>
</evidence>
<dbReference type="InterPro" id="IPR016879">
    <property type="entry name" value="UCP028299"/>
</dbReference>
<dbReference type="Pfam" id="PF11777">
    <property type="entry name" value="DUF3316"/>
    <property type="match status" value="1"/>
</dbReference>
<protein>
    <recommendedName>
        <fullName evidence="6">DUF3316 domain-containing protein</fullName>
    </recommendedName>
</protein>
<dbReference type="RefSeq" id="WP_048659246.1">
    <property type="nucleotide sequence ID" value="NZ_AP025479.1"/>
</dbReference>
<evidence type="ECO:0000313" key="5">
    <source>
        <dbReference type="Proteomes" id="UP000049495"/>
    </source>
</evidence>
<dbReference type="EMBL" id="CCJV01000020">
    <property type="protein sequence ID" value="CDS95426.1"/>
    <property type="molecule type" value="Genomic_DNA"/>
</dbReference>
<reference evidence="5" key="2">
    <citation type="submission" date="2014-06" db="EMBL/GenBank/DDBJ databases">
        <authorList>
            <person name="Le Roux Frederique"/>
        </authorList>
    </citation>
    <scope>NUCLEOTIDE SEQUENCE [LARGE SCALE GENOMIC DNA]</scope>
    <source>
        <strain evidence="5">J5-5</strain>
    </source>
</reference>
<dbReference type="OrthoDB" id="5904223at2"/>
<reference evidence="2 4" key="1">
    <citation type="submission" date="2014-06" db="EMBL/GenBank/DDBJ databases">
        <authorList>
            <person name="Le Roux F."/>
        </authorList>
    </citation>
    <scope>NUCLEOTIDE SEQUENCE</scope>
    <source>
        <strain evidence="3 4">J5-4</strain>
        <strain evidence="2">J5-5</strain>
    </source>
</reference>
<name>A0A4R3NYW1_9VIBR</name>
<keyword evidence="4" id="KW-1185">Reference proteome</keyword>
<dbReference type="GeneID" id="93903658"/>
<dbReference type="Proteomes" id="UP000049495">
    <property type="component" value="Unassembled WGS sequence"/>
</dbReference>
<organism evidence="2 5">
    <name type="scientific">Vibrio crassostreae</name>
    <dbReference type="NCBI Taxonomy" id="246167"/>
    <lineage>
        <taxon>Bacteria</taxon>
        <taxon>Pseudomonadati</taxon>
        <taxon>Pseudomonadota</taxon>
        <taxon>Gammaproteobacteria</taxon>
        <taxon>Vibrionales</taxon>
        <taxon>Vibrionaceae</taxon>
        <taxon>Vibrio</taxon>
    </lineage>
</organism>
<keyword evidence="1" id="KW-0732">Signal</keyword>
<dbReference type="AlphaFoldDB" id="A0A4R3NYW1"/>
<gene>
    <name evidence="3" type="ORF">VCR4J5_710025</name>
    <name evidence="2" type="ORF">VCR5J5_1160056</name>
</gene>